<feature type="domain" description="HMA" evidence="1">
    <location>
        <begin position="24"/>
        <end position="90"/>
    </location>
</feature>
<comment type="caution">
    <text evidence="2">The sequence shown here is derived from an EMBL/GenBank/DDBJ whole genome shotgun (WGS) entry which is preliminary data.</text>
</comment>
<keyword evidence="3" id="KW-1185">Reference proteome</keyword>
<dbReference type="InterPro" id="IPR006121">
    <property type="entry name" value="HMA_dom"/>
</dbReference>
<evidence type="ECO:0000259" key="1">
    <source>
        <dbReference type="PROSITE" id="PS50846"/>
    </source>
</evidence>
<gene>
    <name evidence="2" type="ORF">ACFQ1O_09880</name>
</gene>
<sequence length="147" mass="16338">MKKLIILLLVLVAGLGFAQEKSKKRKLEIAVAGNCDMCKKRIEKAAFSVKGVKMANWDVESKKLTVLVNEFKTDSKGVQKVIASIGHDTELVRAKDETYEALHGCCKYERDRNCKPGCAKECCNKKQEKSCVSSSKECQTKCSSKKS</sequence>
<protein>
    <submittedName>
        <fullName evidence="2">Heavy-metal-associated domain-containing protein</fullName>
    </submittedName>
</protein>
<dbReference type="PROSITE" id="PS50846">
    <property type="entry name" value="HMA_2"/>
    <property type="match status" value="1"/>
</dbReference>
<dbReference type="RefSeq" id="WP_377715862.1">
    <property type="nucleotide sequence ID" value="NZ_JBHTJM010000009.1"/>
</dbReference>
<dbReference type="EMBL" id="JBHTJM010000009">
    <property type="protein sequence ID" value="MFD0964313.1"/>
    <property type="molecule type" value="Genomic_DNA"/>
</dbReference>
<dbReference type="SUPFAM" id="SSF55008">
    <property type="entry name" value="HMA, heavy metal-associated domain"/>
    <property type="match status" value="1"/>
</dbReference>
<proteinExistence type="predicted"/>
<evidence type="ECO:0000313" key="2">
    <source>
        <dbReference type="EMBL" id="MFD0964313.1"/>
    </source>
</evidence>
<organism evidence="2 3">
    <name type="scientific">Pseudofulvibacter geojedonensis</name>
    <dbReference type="NCBI Taxonomy" id="1123758"/>
    <lineage>
        <taxon>Bacteria</taxon>
        <taxon>Pseudomonadati</taxon>
        <taxon>Bacteroidota</taxon>
        <taxon>Flavobacteriia</taxon>
        <taxon>Flavobacteriales</taxon>
        <taxon>Flavobacteriaceae</taxon>
        <taxon>Pseudofulvibacter</taxon>
    </lineage>
</organism>
<reference evidence="3" key="1">
    <citation type="journal article" date="2019" name="Int. J. Syst. Evol. Microbiol.">
        <title>The Global Catalogue of Microorganisms (GCM) 10K type strain sequencing project: providing services to taxonomists for standard genome sequencing and annotation.</title>
        <authorList>
            <consortium name="The Broad Institute Genomics Platform"/>
            <consortium name="The Broad Institute Genome Sequencing Center for Infectious Disease"/>
            <person name="Wu L."/>
            <person name="Ma J."/>
        </authorList>
    </citation>
    <scope>NUCLEOTIDE SEQUENCE [LARGE SCALE GENOMIC DNA]</scope>
    <source>
        <strain evidence="3">CCUG 62114</strain>
    </source>
</reference>
<dbReference type="Gene3D" id="3.30.70.100">
    <property type="match status" value="1"/>
</dbReference>
<accession>A0ABW3I3H8</accession>
<evidence type="ECO:0000313" key="3">
    <source>
        <dbReference type="Proteomes" id="UP001596997"/>
    </source>
</evidence>
<name>A0ABW3I3H8_9FLAO</name>
<dbReference type="InterPro" id="IPR036163">
    <property type="entry name" value="HMA_dom_sf"/>
</dbReference>
<dbReference type="Proteomes" id="UP001596997">
    <property type="component" value="Unassembled WGS sequence"/>
</dbReference>